<comment type="caution">
    <text evidence="1">The sequence shown here is derived from an EMBL/GenBank/DDBJ whole genome shotgun (WGS) entry which is preliminary data.</text>
</comment>
<dbReference type="GO" id="GO:0016740">
    <property type="term" value="F:transferase activity"/>
    <property type="evidence" value="ECO:0007669"/>
    <property type="project" value="UniProtKB-KW"/>
</dbReference>
<proteinExistence type="predicted"/>
<sequence length="138" mass="14429">MRSGYAIVAPAVGRESLQHLIIALTHGAGPAPAEVVVSDDRLGPATALEVGRGLPLRVLAARRALRRLRKRGLLLAVVTNQSGVARGLISSDQLAADADAVLMPTARTLPDEIDRAQARARVAATLDEAASVVLRGCR</sequence>
<dbReference type="Proteomes" id="UP000188532">
    <property type="component" value="Unassembled WGS sequence"/>
</dbReference>
<accession>A0A1V3X0R0</accession>
<gene>
    <name evidence="1" type="ORF">BZL29_5081</name>
</gene>
<dbReference type="AlphaFoldDB" id="A0A1V3X0R0"/>
<keyword evidence="1" id="KW-0808">Transferase</keyword>
<dbReference type="SUPFAM" id="SSF56784">
    <property type="entry name" value="HAD-like"/>
    <property type="match status" value="1"/>
</dbReference>
<dbReference type="EMBL" id="MVBN01000005">
    <property type="protein sequence ID" value="OOK72648.1"/>
    <property type="molecule type" value="Genomic_DNA"/>
</dbReference>
<dbReference type="Gene3D" id="3.40.50.1000">
    <property type="entry name" value="HAD superfamily/HAD-like"/>
    <property type="match status" value="1"/>
</dbReference>
<name>A0A1V3X0R0_MYCKA</name>
<dbReference type="RefSeq" id="WP_023368630.1">
    <property type="nucleotide sequence ID" value="NZ_BLYZ01000003.1"/>
</dbReference>
<dbReference type="InterPro" id="IPR036412">
    <property type="entry name" value="HAD-like_sf"/>
</dbReference>
<dbReference type="GeneID" id="71766215"/>
<reference evidence="1 2" key="1">
    <citation type="submission" date="2017-02" db="EMBL/GenBank/DDBJ databases">
        <title>Complete genome sequences of Mycobacterium kansasii strains isolated from rhesus macaques.</title>
        <authorList>
            <person name="Panda A."/>
            <person name="Nagaraj S."/>
            <person name="Zhao X."/>
            <person name="Tettelin H."/>
            <person name="Detolla L.J."/>
        </authorList>
    </citation>
    <scope>NUCLEOTIDE SEQUENCE [LARGE SCALE GENOMIC DNA]</scope>
    <source>
        <strain evidence="1 2">11-3469</strain>
    </source>
</reference>
<evidence type="ECO:0000313" key="2">
    <source>
        <dbReference type="Proteomes" id="UP000188532"/>
    </source>
</evidence>
<dbReference type="STRING" id="1768.B1T50_13025"/>
<protein>
    <submittedName>
        <fullName evidence="1">Putative transferase</fullName>
    </submittedName>
</protein>
<dbReference type="InterPro" id="IPR023214">
    <property type="entry name" value="HAD_sf"/>
</dbReference>
<evidence type="ECO:0000313" key="1">
    <source>
        <dbReference type="EMBL" id="OOK72648.1"/>
    </source>
</evidence>
<organism evidence="1 2">
    <name type="scientific">Mycobacterium kansasii</name>
    <dbReference type="NCBI Taxonomy" id="1768"/>
    <lineage>
        <taxon>Bacteria</taxon>
        <taxon>Bacillati</taxon>
        <taxon>Actinomycetota</taxon>
        <taxon>Actinomycetes</taxon>
        <taxon>Mycobacteriales</taxon>
        <taxon>Mycobacteriaceae</taxon>
        <taxon>Mycobacterium</taxon>
    </lineage>
</organism>